<dbReference type="AlphaFoldDB" id="A0A517SD23"/>
<evidence type="ECO:0000259" key="3">
    <source>
        <dbReference type="PROSITE" id="PS51186"/>
    </source>
</evidence>
<evidence type="ECO:0000313" key="4">
    <source>
        <dbReference type="EMBL" id="QDT54005.1"/>
    </source>
</evidence>
<feature type="domain" description="N-acetyltransferase" evidence="3">
    <location>
        <begin position="32"/>
        <end position="165"/>
    </location>
</feature>
<dbReference type="Gene3D" id="3.40.630.30">
    <property type="match status" value="1"/>
</dbReference>
<dbReference type="GO" id="GO:0004042">
    <property type="term" value="F:L-glutamate N-acetyltransferase activity"/>
    <property type="evidence" value="ECO:0007669"/>
    <property type="project" value="InterPro"/>
</dbReference>
<organism evidence="4 5">
    <name type="scientific">Caulifigura coniformis</name>
    <dbReference type="NCBI Taxonomy" id="2527983"/>
    <lineage>
        <taxon>Bacteria</taxon>
        <taxon>Pseudomonadati</taxon>
        <taxon>Planctomycetota</taxon>
        <taxon>Planctomycetia</taxon>
        <taxon>Planctomycetales</taxon>
        <taxon>Planctomycetaceae</taxon>
        <taxon>Caulifigura</taxon>
    </lineage>
</organism>
<dbReference type="Pfam" id="PF00583">
    <property type="entry name" value="Acetyltransf_1"/>
    <property type="match status" value="1"/>
</dbReference>
<dbReference type="InterPro" id="IPR016181">
    <property type="entry name" value="Acyl_CoA_acyltransferase"/>
</dbReference>
<keyword evidence="1 4" id="KW-0808">Transferase</keyword>
<dbReference type="SUPFAM" id="SSF55729">
    <property type="entry name" value="Acyl-CoA N-acyltransferases (Nat)"/>
    <property type="match status" value="1"/>
</dbReference>
<evidence type="ECO:0000256" key="1">
    <source>
        <dbReference type="ARBA" id="ARBA00022679"/>
    </source>
</evidence>
<dbReference type="KEGG" id="ccos:Pan44_20320"/>
<dbReference type="GO" id="GO:0006526">
    <property type="term" value="P:L-arginine biosynthetic process"/>
    <property type="evidence" value="ECO:0007669"/>
    <property type="project" value="InterPro"/>
</dbReference>
<keyword evidence="2 4" id="KW-0012">Acyltransferase</keyword>
<dbReference type="RefSeq" id="WP_231754269.1">
    <property type="nucleotide sequence ID" value="NZ_CP036271.1"/>
</dbReference>
<proteinExistence type="predicted"/>
<dbReference type="EMBL" id="CP036271">
    <property type="protein sequence ID" value="QDT54005.1"/>
    <property type="molecule type" value="Genomic_DNA"/>
</dbReference>
<dbReference type="PROSITE" id="PS51186">
    <property type="entry name" value="GNAT"/>
    <property type="match status" value="1"/>
</dbReference>
<evidence type="ECO:0000313" key="5">
    <source>
        <dbReference type="Proteomes" id="UP000315700"/>
    </source>
</evidence>
<dbReference type="PANTHER" id="PTHR30602:SF12">
    <property type="entry name" value="AMINO-ACID ACETYLTRANSFERASE NAGS1, CHLOROPLASTIC-RELATED"/>
    <property type="match status" value="1"/>
</dbReference>
<gene>
    <name evidence="4" type="primary">argA</name>
    <name evidence="4" type="ORF">Pan44_20320</name>
</gene>
<dbReference type="EC" id="2.3.1.1" evidence="4"/>
<dbReference type="InterPro" id="IPR010167">
    <property type="entry name" value="NH2A_AcTrfase"/>
</dbReference>
<accession>A0A517SD23</accession>
<dbReference type="Proteomes" id="UP000315700">
    <property type="component" value="Chromosome"/>
</dbReference>
<dbReference type="PANTHER" id="PTHR30602">
    <property type="entry name" value="AMINO-ACID ACETYLTRANSFERASE"/>
    <property type="match status" value="1"/>
</dbReference>
<reference evidence="4 5" key="1">
    <citation type="submission" date="2019-02" db="EMBL/GenBank/DDBJ databases">
        <title>Deep-cultivation of Planctomycetes and their phenomic and genomic characterization uncovers novel biology.</title>
        <authorList>
            <person name="Wiegand S."/>
            <person name="Jogler M."/>
            <person name="Boedeker C."/>
            <person name="Pinto D."/>
            <person name="Vollmers J."/>
            <person name="Rivas-Marin E."/>
            <person name="Kohn T."/>
            <person name="Peeters S.H."/>
            <person name="Heuer A."/>
            <person name="Rast P."/>
            <person name="Oberbeckmann S."/>
            <person name="Bunk B."/>
            <person name="Jeske O."/>
            <person name="Meyerdierks A."/>
            <person name="Storesund J.E."/>
            <person name="Kallscheuer N."/>
            <person name="Luecker S."/>
            <person name="Lage O.M."/>
            <person name="Pohl T."/>
            <person name="Merkel B.J."/>
            <person name="Hornburger P."/>
            <person name="Mueller R.-W."/>
            <person name="Bruemmer F."/>
            <person name="Labrenz M."/>
            <person name="Spormann A.M."/>
            <person name="Op den Camp H."/>
            <person name="Overmann J."/>
            <person name="Amann R."/>
            <person name="Jetten M.S.M."/>
            <person name="Mascher T."/>
            <person name="Medema M.H."/>
            <person name="Devos D.P."/>
            <person name="Kaster A.-K."/>
            <person name="Ovreas L."/>
            <person name="Rohde M."/>
            <person name="Galperin M.Y."/>
            <person name="Jogler C."/>
        </authorList>
    </citation>
    <scope>NUCLEOTIDE SEQUENCE [LARGE SCALE GENOMIC DNA]</scope>
    <source>
        <strain evidence="4 5">Pan44</strain>
    </source>
</reference>
<protein>
    <submittedName>
        <fullName evidence="4">Amino-acid acetyltransferase</fullName>
        <ecNumber evidence="4">2.3.1.1</ecNumber>
    </submittedName>
</protein>
<evidence type="ECO:0000256" key="2">
    <source>
        <dbReference type="ARBA" id="ARBA00023315"/>
    </source>
</evidence>
<name>A0A517SD23_9PLAN</name>
<keyword evidence="5" id="KW-1185">Reference proteome</keyword>
<sequence length="166" mass="18313">MANVAWMDLPLFSDALDHGATSMTEPAPEASSTIRPARFDDLENIEDLIEPFVDGGKLLPRTWDELQSLVPTGFVCESNGQIIGFAALEIYSRKLAEIRSLCVARSAQGQGVGKRLVKACVDFATDRAVFEVMVVTSTEDFFKNCGFDFTLPGEKKALFMQTREQP</sequence>
<dbReference type="InParanoid" id="A0A517SD23"/>
<dbReference type="GO" id="GO:0005737">
    <property type="term" value="C:cytoplasm"/>
    <property type="evidence" value="ECO:0007669"/>
    <property type="project" value="InterPro"/>
</dbReference>
<dbReference type="CDD" id="cd04301">
    <property type="entry name" value="NAT_SF"/>
    <property type="match status" value="1"/>
</dbReference>
<dbReference type="InterPro" id="IPR000182">
    <property type="entry name" value="GNAT_dom"/>
</dbReference>